<evidence type="ECO:0000256" key="1">
    <source>
        <dbReference type="SAM" id="MobiDB-lite"/>
    </source>
</evidence>
<dbReference type="EMBL" id="CABPST010000003">
    <property type="protein sequence ID" value="VVE87594.1"/>
    <property type="molecule type" value="Genomic_DNA"/>
</dbReference>
<organism evidence="2 3">
    <name type="scientific">Pandoraea bronchicola</name>
    <dbReference type="NCBI Taxonomy" id="2508287"/>
    <lineage>
        <taxon>Bacteria</taxon>
        <taxon>Pseudomonadati</taxon>
        <taxon>Pseudomonadota</taxon>
        <taxon>Betaproteobacteria</taxon>
        <taxon>Burkholderiales</taxon>
        <taxon>Burkholderiaceae</taxon>
        <taxon>Pandoraea</taxon>
    </lineage>
</organism>
<name>A0A5E5BPL2_9BURK</name>
<dbReference type="AlphaFoldDB" id="A0A5E5BPL2"/>
<proteinExistence type="predicted"/>
<dbReference type="Proteomes" id="UP000382040">
    <property type="component" value="Unassembled WGS sequence"/>
</dbReference>
<sequence>MTLDTISGSNPVPPFARWPRAGDARTIGLHALAFPGRSRGAPFLPCSRGEHAGTY</sequence>
<accession>A0A5E5BPL2</accession>
<feature type="region of interest" description="Disordered" evidence="1">
    <location>
        <begin position="36"/>
        <end position="55"/>
    </location>
</feature>
<protein>
    <submittedName>
        <fullName evidence="2">Uncharacterized protein</fullName>
    </submittedName>
</protein>
<reference evidence="2 3" key="1">
    <citation type="submission" date="2019-08" db="EMBL/GenBank/DDBJ databases">
        <authorList>
            <person name="Peeters C."/>
        </authorList>
    </citation>
    <scope>NUCLEOTIDE SEQUENCE [LARGE SCALE GENOMIC DNA]</scope>
    <source>
        <strain evidence="2 3">LMG 20603</strain>
    </source>
</reference>
<evidence type="ECO:0000313" key="3">
    <source>
        <dbReference type="Proteomes" id="UP000382040"/>
    </source>
</evidence>
<keyword evidence="3" id="KW-1185">Reference proteome</keyword>
<gene>
    <name evidence="2" type="ORF">PBR20603_01530</name>
</gene>
<evidence type="ECO:0000313" key="2">
    <source>
        <dbReference type="EMBL" id="VVE87594.1"/>
    </source>
</evidence>